<feature type="compositionally biased region" description="Polar residues" evidence="2">
    <location>
        <begin position="328"/>
        <end position="345"/>
    </location>
</feature>
<gene>
    <name evidence="3" type="ORF">CC78DRAFT_548897</name>
</gene>
<feature type="compositionally biased region" description="Low complexity" evidence="2">
    <location>
        <begin position="383"/>
        <end position="395"/>
    </location>
</feature>
<reference evidence="4" key="1">
    <citation type="journal article" date="2020" name="Stud. Mycol.">
        <title>101 Dothideomycetes genomes: A test case for predicting lifestyles and emergence of pathogens.</title>
        <authorList>
            <person name="Haridas S."/>
            <person name="Albert R."/>
            <person name="Binder M."/>
            <person name="Bloem J."/>
            <person name="LaButti K."/>
            <person name="Salamov A."/>
            <person name="Andreopoulos B."/>
            <person name="Baker S."/>
            <person name="Barry K."/>
            <person name="Bills G."/>
            <person name="Bluhm B."/>
            <person name="Cannon C."/>
            <person name="Castanera R."/>
            <person name="Culley D."/>
            <person name="Daum C."/>
            <person name="Ezra D."/>
            <person name="Gonzalez J."/>
            <person name="Henrissat B."/>
            <person name="Kuo A."/>
            <person name="Liang C."/>
            <person name="Lipzen A."/>
            <person name="Lutzoni F."/>
            <person name="Magnuson J."/>
            <person name="Mondo S."/>
            <person name="Nolan M."/>
            <person name="Ohm R."/>
            <person name="Pangilinan J."/>
            <person name="Park H.-J."/>
            <person name="Ramirez L."/>
            <person name="Alfaro M."/>
            <person name="Sun H."/>
            <person name="Tritt A."/>
            <person name="Yoshinaga Y."/>
            <person name="Zwiers L.-H."/>
            <person name="Turgeon B."/>
            <person name="Goodwin S."/>
            <person name="Spatafora J."/>
            <person name="Crous P."/>
            <person name="Grigoriev I."/>
        </authorList>
    </citation>
    <scope>NUCLEOTIDE SEQUENCE [LARGE SCALE GENOMIC DNA]</scope>
    <source>
        <strain evidence="4">CBS 304.66</strain>
    </source>
</reference>
<feature type="region of interest" description="Disordered" evidence="2">
    <location>
        <begin position="485"/>
        <end position="513"/>
    </location>
</feature>
<proteinExistence type="predicted"/>
<organism evidence="3 4">
    <name type="scientific">Lojkania enalia</name>
    <dbReference type="NCBI Taxonomy" id="147567"/>
    <lineage>
        <taxon>Eukaryota</taxon>
        <taxon>Fungi</taxon>
        <taxon>Dikarya</taxon>
        <taxon>Ascomycota</taxon>
        <taxon>Pezizomycotina</taxon>
        <taxon>Dothideomycetes</taxon>
        <taxon>Pleosporomycetidae</taxon>
        <taxon>Pleosporales</taxon>
        <taxon>Pleosporales incertae sedis</taxon>
        <taxon>Lojkania</taxon>
    </lineage>
</organism>
<feature type="region of interest" description="Disordered" evidence="2">
    <location>
        <begin position="283"/>
        <end position="346"/>
    </location>
</feature>
<feature type="compositionally biased region" description="Basic and acidic residues" evidence="2">
    <location>
        <begin position="16"/>
        <end position="27"/>
    </location>
</feature>
<keyword evidence="4" id="KW-1185">Reference proteome</keyword>
<protein>
    <submittedName>
        <fullName evidence="3">Uncharacterized protein</fullName>
    </submittedName>
</protein>
<evidence type="ECO:0000256" key="2">
    <source>
        <dbReference type="SAM" id="MobiDB-lite"/>
    </source>
</evidence>
<comment type="caution">
    <text evidence="3">The sequence shown here is derived from an EMBL/GenBank/DDBJ whole genome shotgun (WGS) entry which is preliminary data.</text>
</comment>
<keyword evidence="1" id="KW-0175">Coiled coil</keyword>
<feature type="region of interest" description="Disordered" evidence="2">
    <location>
        <begin position="376"/>
        <end position="414"/>
    </location>
</feature>
<dbReference type="Proteomes" id="UP000800093">
    <property type="component" value="Unassembled WGS sequence"/>
</dbReference>
<evidence type="ECO:0000313" key="3">
    <source>
        <dbReference type="EMBL" id="KAF2258753.1"/>
    </source>
</evidence>
<evidence type="ECO:0000256" key="1">
    <source>
        <dbReference type="SAM" id="Coils"/>
    </source>
</evidence>
<feature type="region of interest" description="Disordered" evidence="2">
    <location>
        <begin position="1"/>
        <end position="48"/>
    </location>
</feature>
<feature type="region of interest" description="Disordered" evidence="2">
    <location>
        <begin position="107"/>
        <end position="133"/>
    </location>
</feature>
<dbReference type="EMBL" id="ML986741">
    <property type="protein sequence ID" value="KAF2258753.1"/>
    <property type="molecule type" value="Genomic_DNA"/>
</dbReference>
<feature type="coiled-coil region" evidence="1">
    <location>
        <begin position="521"/>
        <end position="558"/>
    </location>
</feature>
<dbReference type="OrthoDB" id="3800939at2759"/>
<feature type="compositionally biased region" description="Low complexity" evidence="2">
    <location>
        <begin position="304"/>
        <end position="315"/>
    </location>
</feature>
<sequence>MDQDQRRSLQPVTELPSEHATRSERHNISVLAPNGLHRNRSKSERYSLSVRTQATDNHMSKVYSSYDPSRPQSVGFEAFVQPNFSTSIDSSNRESSQAYVNRTTSYENIPTSHGSERRSVFPPPKQLPKDPEAPLVENFKHSTVNRYPSKSCQGNRMNIDGQQNGRSQSIGPIISFEGVRRASVLREQIVLNAKTRRAREGRGIVMGSSSILPSMSPLPTKLPNSLPNRKPSIPRLPMRQGQTNSIHSAFGGAERKTGDYSFYEPHVNKMNDSPYPQLLRRTKDHSTSVAADPARTPSRTLYQPRSLSQISSRPSSTPPPMPTSSASYMNPKSQLTNPLPRSRSQVLAKEYSWHTTPPPQDSIVRPLSVHSIASIVSSKSNVSRQSRQSHQSSRTSRSEPTRKSRGPHKTMSQEQMDALAALTARAPTPNGRMTPKSLALLQSQQQLLDDRIRRESVASERALRISMIREQRKLGAALQTKAGLSQQSLDIKGDHTRPISSGGDGNSNEREVSLTPESIRLLREKEKLVRWKAERRKLEFERRERAKIRERVRRANEIEEAKSKSMDKTKAKRGCCGLFGI</sequence>
<accession>A0A9P4K132</accession>
<evidence type="ECO:0000313" key="4">
    <source>
        <dbReference type="Proteomes" id="UP000800093"/>
    </source>
</evidence>
<dbReference type="AlphaFoldDB" id="A0A9P4K132"/>
<name>A0A9P4K132_9PLEO</name>